<feature type="compositionally biased region" description="Gly residues" evidence="2">
    <location>
        <begin position="420"/>
        <end position="441"/>
    </location>
</feature>
<reference evidence="7 8" key="1">
    <citation type="submission" date="2017-09" db="EMBL/GenBank/DDBJ databases">
        <authorList>
            <person name="Ehlers B."/>
            <person name="Leendertz F.H."/>
        </authorList>
    </citation>
    <scope>NUCLEOTIDE SEQUENCE [LARGE SCALE GENOMIC DNA]</scope>
    <source>
        <strain evidence="7 8">CGMCC 4.6857</strain>
    </source>
</reference>
<feature type="domain" description="Tr-type G" evidence="3">
    <location>
        <begin position="14"/>
        <end position="128"/>
    </location>
</feature>
<feature type="domain" description="Elongation factor SelB fourth winged-helix" evidence="5">
    <location>
        <begin position="665"/>
        <end position="709"/>
    </location>
</feature>
<dbReference type="SUPFAM" id="SSF46785">
    <property type="entry name" value="Winged helix' DNA-binding domain"/>
    <property type="match status" value="1"/>
</dbReference>
<keyword evidence="7" id="KW-0251">Elongation factor</keyword>
<evidence type="ECO:0000313" key="7">
    <source>
        <dbReference type="EMBL" id="SNY73554.1"/>
    </source>
</evidence>
<dbReference type="InterPro" id="IPR027417">
    <property type="entry name" value="P-loop_NTPase"/>
</dbReference>
<evidence type="ECO:0000256" key="2">
    <source>
        <dbReference type="SAM" id="MobiDB-lite"/>
    </source>
</evidence>
<keyword evidence="7" id="KW-0648">Protein biosynthesis</keyword>
<feature type="compositionally biased region" description="Low complexity" evidence="2">
    <location>
        <begin position="384"/>
        <end position="419"/>
    </location>
</feature>
<evidence type="ECO:0000313" key="8">
    <source>
        <dbReference type="Proteomes" id="UP000219612"/>
    </source>
</evidence>
<dbReference type="InterPro" id="IPR000795">
    <property type="entry name" value="T_Tr_GTP-bd_dom"/>
</dbReference>
<feature type="region of interest" description="Disordered" evidence="2">
    <location>
        <begin position="347"/>
        <end position="520"/>
    </location>
</feature>
<dbReference type="Gene3D" id="2.40.30.10">
    <property type="entry name" value="Translation factors"/>
    <property type="match status" value="1"/>
</dbReference>
<dbReference type="Pfam" id="PF25461">
    <property type="entry name" value="Beta-barrel_SelB"/>
    <property type="match status" value="1"/>
</dbReference>
<evidence type="ECO:0000259" key="3">
    <source>
        <dbReference type="Pfam" id="PF00009"/>
    </source>
</evidence>
<organism evidence="7 8">
    <name type="scientific">Paractinoplanes atraurantiacus</name>
    <dbReference type="NCBI Taxonomy" id="1036182"/>
    <lineage>
        <taxon>Bacteria</taxon>
        <taxon>Bacillati</taxon>
        <taxon>Actinomycetota</taxon>
        <taxon>Actinomycetes</taxon>
        <taxon>Micromonosporales</taxon>
        <taxon>Micromonosporaceae</taxon>
        <taxon>Paractinoplanes</taxon>
    </lineage>
</organism>
<dbReference type="SUPFAM" id="SSF52540">
    <property type="entry name" value="P-loop containing nucleoside triphosphate hydrolases"/>
    <property type="match status" value="1"/>
</dbReference>
<dbReference type="Gene3D" id="3.40.50.300">
    <property type="entry name" value="P-loop containing nucleotide triphosphate hydrolases"/>
    <property type="match status" value="1"/>
</dbReference>
<dbReference type="InterPro" id="IPR015191">
    <property type="entry name" value="SelB_WHD4"/>
</dbReference>
<dbReference type="InterPro" id="IPR009000">
    <property type="entry name" value="Transl_B-barrel_sf"/>
</dbReference>
<dbReference type="Gene3D" id="1.10.10.10">
    <property type="entry name" value="Winged helix-like DNA-binding domain superfamily/Winged helix DNA-binding domain"/>
    <property type="match status" value="2"/>
</dbReference>
<dbReference type="Proteomes" id="UP000219612">
    <property type="component" value="Unassembled WGS sequence"/>
</dbReference>
<name>A0A285KLM7_9ACTN</name>
<dbReference type="PANTHER" id="PTHR43721:SF9">
    <property type="entry name" value="GTP-BINDING PROTEIN 1"/>
    <property type="match status" value="1"/>
</dbReference>
<dbReference type="GO" id="GO:0005737">
    <property type="term" value="C:cytoplasm"/>
    <property type="evidence" value="ECO:0007669"/>
    <property type="project" value="InterPro"/>
</dbReference>
<evidence type="ECO:0000259" key="4">
    <source>
        <dbReference type="Pfam" id="PF03144"/>
    </source>
</evidence>
<sequence>MTIDLGFAWMGLPSGQTVAFVDVPGHERFVPNMLAGVGPVPAAMIVVAADEGWMPQSAEHLAALHALDVRHGLLVVTRSDLAEPEAAIELAQAEIAGTSLGKVEAVAVSGVTGAGLDDLRAALDRLVQRLPAAEPEAPVRLWIDRVFTVKGAGTVVTGTLGAGRLRTGDELTLGDGTVRVRGLQTMGRQADEVTAVARVAVNLRGTPRDDLSRGDALLTPGRFRFADLIDVRIDGDPVAGLPAQATLHVGAAAVPAHIRPLGADTARLRLAHPLPLRIGDRALLRDPGRHHVAGGVTVLDVAPPGLKRRGAAAARAAQLTTMDGHPSLRSELTRRLLARGADLAAMGVPLPTPADSPTETPATKASATAGPAPRGLMPTGPAVTTRGDTTPARAARAGTAPAGTAPAGTAPAGTAPAGGAPAGIGPAGTAGGGAAPGGTGRSGTTPGRTGRGGTALGGAVPAGTARGGAVPGGTGRGGTAPDGAAPAGGARGGTPRGGAVPGGTGRGGAAPGGAVPAEPAPPRPVVGDWYVDAEHWAVLGGRLVDEVAAYAKAQPLEPGMPVEALRHRLGLPDRALVTALVKPPVTIRNGRVVGGASGAPDELVALVGKAFDGLGAFAAPEAYDLAALGLGARQVAAAERTGLLLRLTPQVVLRAGAVEEAVRVLAALPQPFTLSEARQALGTTRRVAVPLLELLDRKGRTRREPDDRRTIAS</sequence>
<gene>
    <name evidence="7" type="ORF">SAMN05421748_14735</name>
</gene>
<dbReference type="InterPro" id="IPR036388">
    <property type="entry name" value="WH-like_DNA-bd_sf"/>
</dbReference>
<dbReference type="SUPFAM" id="SSF50447">
    <property type="entry name" value="Translation proteins"/>
    <property type="match status" value="1"/>
</dbReference>
<dbReference type="GO" id="GO:0003746">
    <property type="term" value="F:translation elongation factor activity"/>
    <property type="evidence" value="ECO:0007669"/>
    <property type="project" value="UniProtKB-KW"/>
</dbReference>
<dbReference type="Pfam" id="PF09107">
    <property type="entry name" value="WHD_3rd_SelB"/>
    <property type="match status" value="1"/>
</dbReference>
<accession>A0A285KLM7</accession>
<dbReference type="Pfam" id="PF00009">
    <property type="entry name" value="GTP_EFTU"/>
    <property type="match status" value="1"/>
</dbReference>
<dbReference type="GO" id="GO:0003723">
    <property type="term" value="F:RNA binding"/>
    <property type="evidence" value="ECO:0007669"/>
    <property type="project" value="InterPro"/>
</dbReference>
<keyword evidence="8" id="KW-1185">Reference proteome</keyword>
<dbReference type="PANTHER" id="PTHR43721">
    <property type="entry name" value="ELONGATION FACTOR TU-RELATED"/>
    <property type="match status" value="1"/>
</dbReference>
<dbReference type="AlphaFoldDB" id="A0A285KLM7"/>
<dbReference type="InterPro" id="IPR050055">
    <property type="entry name" value="EF-Tu_GTPase"/>
</dbReference>
<feature type="compositionally biased region" description="Gly residues" evidence="2">
    <location>
        <begin position="465"/>
        <end position="480"/>
    </location>
</feature>
<dbReference type="InterPro" id="IPR036390">
    <property type="entry name" value="WH_DNA-bd_sf"/>
</dbReference>
<feature type="domain" description="Translation elongation factor EFTu-like" evidence="4">
    <location>
        <begin position="153"/>
        <end position="217"/>
    </location>
</feature>
<evidence type="ECO:0000259" key="5">
    <source>
        <dbReference type="Pfam" id="PF09107"/>
    </source>
</evidence>
<proteinExistence type="predicted"/>
<dbReference type="InterPro" id="IPR057335">
    <property type="entry name" value="Beta-barrel_SelB"/>
</dbReference>
<dbReference type="EMBL" id="OBDY01000047">
    <property type="protein sequence ID" value="SNY73554.1"/>
    <property type="molecule type" value="Genomic_DNA"/>
</dbReference>
<dbReference type="InterPro" id="IPR004161">
    <property type="entry name" value="EFTu-like_2"/>
</dbReference>
<dbReference type="Pfam" id="PF03144">
    <property type="entry name" value="GTP_EFTU_D2"/>
    <property type="match status" value="1"/>
</dbReference>
<evidence type="ECO:0000256" key="1">
    <source>
        <dbReference type="ARBA" id="ARBA00023134"/>
    </source>
</evidence>
<keyword evidence="1" id="KW-0547">Nucleotide-binding</keyword>
<dbReference type="GO" id="GO:0005525">
    <property type="term" value="F:GTP binding"/>
    <property type="evidence" value="ECO:0007669"/>
    <property type="project" value="UniProtKB-KW"/>
</dbReference>
<dbReference type="GO" id="GO:0001514">
    <property type="term" value="P:selenocysteine incorporation"/>
    <property type="evidence" value="ECO:0007669"/>
    <property type="project" value="InterPro"/>
</dbReference>
<evidence type="ECO:0000259" key="6">
    <source>
        <dbReference type="Pfam" id="PF25461"/>
    </source>
</evidence>
<keyword evidence="1" id="KW-0342">GTP-binding</keyword>
<feature type="compositionally biased region" description="Gly residues" evidence="2">
    <location>
        <begin position="489"/>
        <end position="511"/>
    </location>
</feature>
<dbReference type="GO" id="GO:0003924">
    <property type="term" value="F:GTPase activity"/>
    <property type="evidence" value="ECO:0007669"/>
    <property type="project" value="InterPro"/>
</dbReference>
<feature type="compositionally biased region" description="Polar residues" evidence="2">
    <location>
        <begin position="355"/>
        <end position="366"/>
    </location>
</feature>
<feature type="domain" description="Selenocysteine-specific elongation factor beta-barrel" evidence="6">
    <location>
        <begin position="246"/>
        <end position="304"/>
    </location>
</feature>
<protein>
    <submittedName>
        <fullName evidence="7">Elongation factor SelB, winged helix</fullName>
    </submittedName>
</protein>